<feature type="compositionally biased region" description="Basic and acidic residues" evidence="1">
    <location>
        <begin position="301"/>
        <end position="311"/>
    </location>
</feature>
<dbReference type="EMBL" id="CANTFM010000365">
    <property type="protein sequence ID" value="CAI5720190.1"/>
    <property type="molecule type" value="Genomic_DNA"/>
</dbReference>
<evidence type="ECO:0000256" key="1">
    <source>
        <dbReference type="SAM" id="MobiDB-lite"/>
    </source>
</evidence>
<proteinExistence type="predicted"/>
<dbReference type="InterPro" id="IPR059181">
    <property type="entry name" value="RWDD2A-B_C"/>
</dbReference>
<accession>A0AAV0TGF2</accession>
<gene>
    <name evidence="3" type="ORF">PDE001_LOCUS2188</name>
</gene>
<dbReference type="PANTHER" id="PTHR15955:SF8">
    <property type="entry name" value="RWD DOMAIN-CONTAINING PROTEIN 2B-RELATED"/>
    <property type="match status" value="1"/>
</dbReference>
<dbReference type="InterPro" id="IPR006575">
    <property type="entry name" value="RWD_dom"/>
</dbReference>
<feature type="compositionally biased region" description="Basic and acidic residues" evidence="1">
    <location>
        <begin position="281"/>
        <end position="293"/>
    </location>
</feature>
<reference evidence="3" key="1">
    <citation type="submission" date="2022-12" db="EMBL/GenBank/DDBJ databases">
        <authorList>
            <person name="Webb A."/>
        </authorList>
    </citation>
    <scope>NUCLEOTIDE SEQUENCE</scope>
    <source>
        <strain evidence="3">Pd1</strain>
    </source>
</reference>
<dbReference type="PANTHER" id="PTHR15955">
    <property type="entry name" value="RWD DOMAIN CONTAINING PROTEIN 2"/>
    <property type="match status" value="1"/>
</dbReference>
<dbReference type="SUPFAM" id="SSF54495">
    <property type="entry name" value="UBC-like"/>
    <property type="match status" value="1"/>
</dbReference>
<name>A0AAV0TGF2_9STRA</name>
<feature type="region of interest" description="Disordered" evidence="1">
    <location>
        <begin position="281"/>
        <end position="311"/>
    </location>
</feature>
<dbReference type="AlphaFoldDB" id="A0AAV0TGF2"/>
<protein>
    <recommendedName>
        <fullName evidence="2">RWD domain-containing protein</fullName>
    </recommendedName>
</protein>
<sequence length="311" mass="34900">MDSTYHLVSRIEPKDGGQSAAKQQLEELECMLSMFPDENELTVDLAAKSALEEFVIDGDRTATLPLIQYTLYYKDQPFGCKTPGLTFMCPRSYPKAKSILFEVKCPQLSRMEMEKLNSELRELATAACATQEVVGFQLYQHMHEFLSQVQSADDKRDRDIAGGNAENISTPMVLGRRAIYFHHIIAFTKRRVVKEWALELQLGGCSKIGWPGVVIVEGVEDDVQEYELGEGNSGDINSLRRLPRSFQEFPENGMSDLAAACRAVGLERLFLTTMKIYGRSEDKESNGDVESMRDATSGNKEGIRNKTKTET</sequence>
<organism evidence="3 4">
    <name type="scientific">Peronospora destructor</name>
    <dbReference type="NCBI Taxonomy" id="86335"/>
    <lineage>
        <taxon>Eukaryota</taxon>
        <taxon>Sar</taxon>
        <taxon>Stramenopiles</taxon>
        <taxon>Oomycota</taxon>
        <taxon>Peronosporomycetes</taxon>
        <taxon>Peronosporales</taxon>
        <taxon>Peronosporaceae</taxon>
        <taxon>Peronospora</taxon>
    </lineage>
</organism>
<dbReference type="Gene3D" id="3.10.110.10">
    <property type="entry name" value="Ubiquitin Conjugating Enzyme"/>
    <property type="match status" value="1"/>
</dbReference>
<dbReference type="InterPro" id="IPR016135">
    <property type="entry name" value="UBQ-conjugating_enzyme/RWD"/>
</dbReference>
<evidence type="ECO:0000313" key="3">
    <source>
        <dbReference type="EMBL" id="CAI5720190.1"/>
    </source>
</evidence>
<evidence type="ECO:0000313" key="4">
    <source>
        <dbReference type="Proteomes" id="UP001162029"/>
    </source>
</evidence>
<feature type="domain" description="RWD" evidence="2">
    <location>
        <begin position="26"/>
        <end position="149"/>
    </location>
</feature>
<dbReference type="CDD" id="cd24163">
    <property type="entry name" value="RWDD2_C"/>
    <property type="match status" value="1"/>
</dbReference>
<dbReference type="InterPro" id="IPR017359">
    <property type="entry name" value="Phi-like"/>
</dbReference>
<dbReference type="Pfam" id="PF05773">
    <property type="entry name" value="RWD"/>
    <property type="match status" value="1"/>
</dbReference>
<dbReference type="PROSITE" id="PS50908">
    <property type="entry name" value="RWD"/>
    <property type="match status" value="1"/>
</dbReference>
<keyword evidence="4" id="KW-1185">Reference proteome</keyword>
<dbReference type="Proteomes" id="UP001162029">
    <property type="component" value="Unassembled WGS sequence"/>
</dbReference>
<evidence type="ECO:0000259" key="2">
    <source>
        <dbReference type="PROSITE" id="PS50908"/>
    </source>
</evidence>
<comment type="caution">
    <text evidence="3">The sequence shown here is derived from an EMBL/GenBank/DDBJ whole genome shotgun (WGS) entry which is preliminary data.</text>
</comment>